<reference evidence="3" key="1">
    <citation type="submission" date="2016-06" db="UniProtKB">
        <authorList>
            <consortium name="WormBaseParasite"/>
        </authorList>
    </citation>
    <scope>IDENTIFICATION</scope>
</reference>
<name>A0A183L5B7_9TREM</name>
<proteinExistence type="predicted"/>
<evidence type="ECO:0000313" key="1">
    <source>
        <dbReference type="EMBL" id="VDP79231.1"/>
    </source>
</evidence>
<protein>
    <submittedName>
        <fullName evidence="3">Coiled-coil domain-containing protein 24</fullName>
    </submittedName>
</protein>
<accession>A0A183L5B7</accession>
<keyword evidence="2" id="KW-1185">Reference proteome</keyword>
<sequence>MGLSPGIENRETSVEDLLLQLSERDCQLDLLQRRLSFMLHERSVLCHQLEEMSIGKDKSEYKVGSLIHVNSYEY</sequence>
<dbReference type="WBParaSite" id="SCUD_0002253501-mRNA-1">
    <property type="protein sequence ID" value="SCUD_0002253501-mRNA-1"/>
    <property type="gene ID" value="SCUD_0002253501"/>
</dbReference>
<gene>
    <name evidence="1" type="ORF">SCUD_LOCUS22532</name>
</gene>
<reference evidence="1 2" key="2">
    <citation type="submission" date="2018-11" db="EMBL/GenBank/DDBJ databases">
        <authorList>
            <consortium name="Pathogen Informatics"/>
        </authorList>
    </citation>
    <scope>NUCLEOTIDE SEQUENCE [LARGE SCALE GENOMIC DNA]</scope>
    <source>
        <strain evidence="1">Dakar</strain>
        <strain evidence="2">Dakar, Senegal</strain>
    </source>
</reference>
<dbReference type="EMBL" id="UZAK01049704">
    <property type="protein sequence ID" value="VDP79231.1"/>
    <property type="molecule type" value="Genomic_DNA"/>
</dbReference>
<organism evidence="3">
    <name type="scientific">Schistosoma curassoni</name>
    <dbReference type="NCBI Taxonomy" id="6186"/>
    <lineage>
        <taxon>Eukaryota</taxon>
        <taxon>Metazoa</taxon>
        <taxon>Spiralia</taxon>
        <taxon>Lophotrochozoa</taxon>
        <taxon>Platyhelminthes</taxon>
        <taxon>Trematoda</taxon>
        <taxon>Digenea</taxon>
        <taxon>Strigeidida</taxon>
        <taxon>Schistosomatoidea</taxon>
        <taxon>Schistosomatidae</taxon>
        <taxon>Schistosoma</taxon>
    </lineage>
</organism>
<dbReference type="Proteomes" id="UP000279833">
    <property type="component" value="Unassembled WGS sequence"/>
</dbReference>
<evidence type="ECO:0000313" key="2">
    <source>
        <dbReference type="Proteomes" id="UP000279833"/>
    </source>
</evidence>
<dbReference type="AlphaFoldDB" id="A0A183L5B7"/>
<evidence type="ECO:0000313" key="3">
    <source>
        <dbReference type="WBParaSite" id="SCUD_0002253501-mRNA-1"/>
    </source>
</evidence>